<organism evidence="2">
    <name type="scientific">Leucothrix mucor</name>
    <dbReference type="NCBI Taxonomy" id="45248"/>
    <lineage>
        <taxon>Bacteria</taxon>
        <taxon>Pseudomonadati</taxon>
        <taxon>Pseudomonadota</taxon>
        <taxon>Gammaproteobacteria</taxon>
        <taxon>Thiotrichales</taxon>
        <taxon>Thiotrichaceae</taxon>
        <taxon>Leucothrix</taxon>
    </lineage>
</organism>
<dbReference type="AlphaFoldDB" id="A0A7V2WUB6"/>
<dbReference type="PANTHER" id="PTHR35867:SF1">
    <property type="entry name" value="PROTEIN RSEC"/>
    <property type="match status" value="1"/>
</dbReference>
<comment type="caution">
    <text evidence="2">The sequence shown here is derived from an EMBL/GenBank/DDBJ whole genome shotgun (WGS) entry which is preliminary data.</text>
</comment>
<feature type="transmembrane region" description="Helical" evidence="1">
    <location>
        <begin position="77"/>
        <end position="96"/>
    </location>
</feature>
<dbReference type="InterPro" id="IPR007359">
    <property type="entry name" value="SigmaE_reg_RseC_MucC"/>
</dbReference>
<proteinExistence type="predicted"/>
<reference evidence="2" key="1">
    <citation type="journal article" date="2020" name="mSystems">
        <title>Genome- and Community-Level Interaction Insights into Carbon Utilization and Element Cycling Functions of Hydrothermarchaeota in Hydrothermal Sediment.</title>
        <authorList>
            <person name="Zhou Z."/>
            <person name="Liu Y."/>
            <person name="Xu W."/>
            <person name="Pan J."/>
            <person name="Luo Z.H."/>
            <person name="Li M."/>
        </authorList>
    </citation>
    <scope>NUCLEOTIDE SEQUENCE [LARGE SCALE GENOMIC DNA]</scope>
    <source>
        <strain evidence="2">HyVt-493</strain>
    </source>
</reference>
<dbReference type="PIRSF" id="PIRSF004923">
    <property type="entry name" value="RseC"/>
    <property type="match status" value="1"/>
</dbReference>
<keyword evidence="1" id="KW-0472">Membrane</keyword>
<gene>
    <name evidence="2" type="ORF">ENJ51_03865</name>
</gene>
<dbReference type="PANTHER" id="PTHR35867">
    <property type="entry name" value="PROTEIN RSEC"/>
    <property type="match status" value="1"/>
</dbReference>
<protein>
    <recommendedName>
        <fullName evidence="3">Fis family transcriptional regulator</fullName>
    </recommendedName>
</protein>
<evidence type="ECO:0008006" key="3">
    <source>
        <dbReference type="Google" id="ProtNLM"/>
    </source>
</evidence>
<dbReference type="InterPro" id="IPR026268">
    <property type="entry name" value="RseC"/>
</dbReference>
<keyword evidence="1" id="KW-0812">Transmembrane</keyword>
<name>A0A7V2WUB6_LEUMU</name>
<dbReference type="Pfam" id="PF04246">
    <property type="entry name" value="RseC_MucC"/>
    <property type="match status" value="1"/>
</dbReference>
<accession>A0A7V2WUB6</accession>
<evidence type="ECO:0000256" key="1">
    <source>
        <dbReference type="SAM" id="Phobius"/>
    </source>
</evidence>
<dbReference type="EMBL" id="DRMS01000154">
    <property type="protein sequence ID" value="HFC91928.1"/>
    <property type="molecule type" value="Genomic_DNA"/>
</dbReference>
<evidence type="ECO:0000313" key="2">
    <source>
        <dbReference type="EMBL" id="HFC91928.1"/>
    </source>
</evidence>
<keyword evidence="1" id="KW-1133">Transmembrane helix</keyword>
<dbReference type="Proteomes" id="UP000885750">
    <property type="component" value="Unassembled WGS sequence"/>
</dbReference>
<sequence length="144" mass="15409">MMIEETAVVERVENGYIWVSPASSGSACSSCQSSGSCSTSMLVSLLQGKNSKTVRVDNTINAKVNDRVVLGIHPQGLLSGSALIYLLPILNLFIFAALGSQFFSELVSIIAGIIGFIMGVYLSKKIADLPLMKSRLELVGLRIQ</sequence>
<feature type="transmembrane region" description="Helical" evidence="1">
    <location>
        <begin position="102"/>
        <end position="123"/>
    </location>
</feature>